<keyword evidence="3 6" id="KW-0812">Transmembrane</keyword>
<keyword evidence="4 6" id="KW-1133">Transmembrane helix</keyword>
<feature type="transmembrane region" description="Helical" evidence="6">
    <location>
        <begin position="346"/>
        <end position="368"/>
    </location>
</feature>
<evidence type="ECO:0000313" key="8">
    <source>
        <dbReference type="Proteomes" id="UP001342826"/>
    </source>
</evidence>
<keyword evidence="8" id="KW-1185">Reference proteome</keyword>
<dbReference type="PANTHER" id="PTHR30618:SF0">
    <property type="entry name" value="PURINE-URACIL PERMEASE NCS1"/>
    <property type="match status" value="1"/>
</dbReference>
<feature type="transmembrane region" description="Helical" evidence="6">
    <location>
        <begin position="191"/>
        <end position="215"/>
    </location>
</feature>
<feature type="transmembrane region" description="Helical" evidence="6">
    <location>
        <begin position="101"/>
        <end position="124"/>
    </location>
</feature>
<protein>
    <submittedName>
        <fullName evidence="7">NCS1 family nucleobase:cation symporter</fullName>
    </submittedName>
</protein>
<dbReference type="NCBIfam" id="TIGR00800">
    <property type="entry name" value="ncs1"/>
    <property type="match status" value="1"/>
</dbReference>
<feature type="transmembrane region" description="Helical" evidence="6">
    <location>
        <begin position="311"/>
        <end position="334"/>
    </location>
</feature>
<dbReference type="NCBIfam" id="NF008476">
    <property type="entry name" value="PRK11375.1"/>
    <property type="match status" value="1"/>
</dbReference>
<comment type="caution">
    <text evidence="7">The sequence shown here is derived from an EMBL/GenBank/DDBJ whole genome shotgun (WGS) entry which is preliminary data.</text>
</comment>
<feature type="transmembrane region" description="Helical" evidence="6">
    <location>
        <begin position="374"/>
        <end position="399"/>
    </location>
</feature>
<reference evidence="7 8" key="1">
    <citation type="submission" date="2023-03" db="EMBL/GenBank/DDBJ databases">
        <title>Bacillus Genome Sequencing.</title>
        <authorList>
            <person name="Dunlap C."/>
        </authorList>
    </citation>
    <scope>NUCLEOTIDE SEQUENCE [LARGE SCALE GENOMIC DNA]</scope>
    <source>
        <strain evidence="7 8">NRS-1717</strain>
    </source>
</reference>
<accession>A0ABU6NZ50</accession>
<comment type="similarity">
    <text evidence="2">Belongs to the purine-cytosine permease (2.A.39) family.</text>
</comment>
<feature type="transmembrane region" description="Helical" evidence="6">
    <location>
        <begin position="267"/>
        <end position="291"/>
    </location>
</feature>
<evidence type="ECO:0000256" key="4">
    <source>
        <dbReference type="ARBA" id="ARBA00022989"/>
    </source>
</evidence>
<evidence type="ECO:0000256" key="2">
    <source>
        <dbReference type="ARBA" id="ARBA00008974"/>
    </source>
</evidence>
<evidence type="ECO:0000256" key="5">
    <source>
        <dbReference type="ARBA" id="ARBA00023136"/>
    </source>
</evidence>
<sequence length="482" mass="52706">MDLSQREKLKKDLQISEDLLPTKQEERTWKAGNFASIWMGSVHHVPAYASIGGFFVLGLSAIQVFWVIMVAAAILAFVLIINGHAGAKYGIPYSMLLKTSYGIKGAVLPGLLRGCIAAVMWFGLQTYAGSTAVTILISKFWPAYLQLGGDFRFFGIDLPGLISFTIFWMINVLFIFGGINILGKFTKILSLLIYIVFGGMAIWAIKLAGGIGPILDYTAKGIEGNSVLVFMGCVTAILATWAAPITNVSDFTREARTAKDQIIGQSLGIVITYILFAVASISIIVGSEIAFGTPIWNVLDVVDRFDSSFAIILSIVTICLTTLSSNVTANIFPAGYQLAALFPKKLNFQTGGLITAILAFIIMPWKLMENSTSIFTFLGIIGGLLGPVIGVMLADYFIIRKKELNLFELYSEDGQYFYKNGFNPSAYIATVVAGGIALIGQFVPFFKPLYDISWFVGTFTAFGLYIILMKLTKKRFGEIRPH</sequence>
<feature type="transmembrane region" description="Helical" evidence="6">
    <location>
        <begin position="227"/>
        <end position="246"/>
    </location>
</feature>
<feature type="transmembrane region" description="Helical" evidence="6">
    <location>
        <begin position="426"/>
        <end position="446"/>
    </location>
</feature>
<keyword evidence="5 6" id="KW-0472">Membrane</keyword>
<feature type="transmembrane region" description="Helical" evidence="6">
    <location>
        <begin position="161"/>
        <end position="179"/>
    </location>
</feature>
<evidence type="ECO:0000256" key="3">
    <source>
        <dbReference type="ARBA" id="ARBA00022692"/>
    </source>
</evidence>
<dbReference type="GeneID" id="301142200"/>
<feature type="transmembrane region" description="Helical" evidence="6">
    <location>
        <begin position="47"/>
        <end position="80"/>
    </location>
</feature>
<comment type="subcellular location">
    <subcellularLocation>
        <location evidence="1">Membrane</location>
        <topology evidence="1">Multi-pass membrane protein</topology>
    </subcellularLocation>
</comment>
<dbReference type="EMBL" id="JARTFS010000011">
    <property type="protein sequence ID" value="MED4402395.1"/>
    <property type="molecule type" value="Genomic_DNA"/>
</dbReference>
<dbReference type="Proteomes" id="UP001342826">
    <property type="component" value="Unassembled WGS sequence"/>
</dbReference>
<proteinExistence type="inferred from homology"/>
<dbReference type="CDD" id="cd11485">
    <property type="entry name" value="SLC-NCS1sbd_YbbW-like"/>
    <property type="match status" value="1"/>
</dbReference>
<dbReference type="InterPro" id="IPR001248">
    <property type="entry name" value="Pur-cyt_permease"/>
</dbReference>
<gene>
    <name evidence="7" type="primary">ncs1</name>
    <name evidence="7" type="ORF">P9271_13825</name>
</gene>
<evidence type="ECO:0000313" key="7">
    <source>
        <dbReference type="EMBL" id="MED4402395.1"/>
    </source>
</evidence>
<dbReference type="RefSeq" id="WP_066232604.1">
    <property type="nucleotide sequence ID" value="NZ_JARTFQ010000005.1"/>
</dbReference>
<evidence type="ECO:0000256" key="1">
    <source>
        <dbReference type="ARBA" id="ARBA00004141"/>
    </source>
</evidence>
<dbReference type="InterPro" id="IPR012681">
    <property type="entry name" value="NCS1"/>
</dbReference>
<feature type="transmembrane region" description="Helical" evidence="6">
    <location>
        <begin position="452"/>
        <end position="471"/>
    </location>
</feature>
<dbReference type="Pfam" id="PF02133">
    <property type="entry name" value="Transp_cyt_pur"/>
    <property type="match status" value="1"/>
</dbReference>
<evidence type="ECO:0000256" key="6">
    <source>
        <dbReference type="SAM" id="Phobius"/>
    </source>
</evidence>
<dbReference type="PANTHER" id="PTHR30618">
    <property type="entry name" value="NCS1 FAMILY PURINE/PYRIMIDINE TRANSPORTER"/>
    <property type="match status" value="1"/>
</dbReference>
<name>A0ABU6NZ50_9BACI</name>
<dbReference type="InterPro" id="IPR045225">
    <property type="entry name" value="Uracil/uridine/allantoin_perm"/>
</dbReference>
<organism evidence="7 8">
    <name type="scientific">Metabacillus fastidiosus</name>
    <dbReference type="NCBI Taxonomy" id="1458"/>
    <lineage>
        <taxon>Bacteria</taxon>
        <taxon>Bacillati</taxon>
        <taxon>Bacillota</taxon>
        <taxon>Bacilli</taxon>
        <taxon>Bacillales</taxon>
        <taxon>Bacillaceae</taxon>
        <taxon>Metabacillus</taxon>
    </lineage>
</organism>
<dbReference type="Gene3D" id="1.10.4160.10">
    <property type="entry name" value="Hydantoin permease"/>
    <property type="match status" value="1"/>
</dbReference>